<dbReference type="PANTHER" id="PTHR14614:SF104">
    <property type="entry name" value="N-METHYLTRANSFERASE, PUTATIVE (AFU_ORTHOLOGUE AFUA_1G17750)-RELATED"/>
    <property type="match status" value="1"/>
</dbReference>
<dbReference type="OrthoDB" id="407325at2759"/>
<dbReference type="AlphaFoldDB" id="A0A9P4INI5"/>
<evidence type="ECO:0000313" key="1">
    <source>
        <dbReference type="EMBL" id="KAF2101371.1"/>
    </source>
</evidence>
<dbReference type="Pfam" id="PF10294">
    <property type="entry name" value="Methyltransf_16"/>
    <property type="match status" value="1"/>
</dbReference>
<comment type="caution">
    <text evidence="1">The sequence shown here is derived from an EMBL/GenBank/DDBJ whole genome shotgun (WGS) entry which is preliminary data.</text>
</comment>
<keyword evidence="2" id="KW-1185">Reference proteome</keyword>
<dbReference type="PANTHER" id="PTHR14614">
    <property type="entry name" value="HEPATOCELLULAR CARCINOMA-ASSOCIATED ANTIGEN"/>
    <property type="match status" value="1"/>
</dbReference>
<organism evidence="1 2">
    <name type="scientific">Rhizodiscina lignyota</name>
    <dbReference type="NCBI Taxonomy" id="1504668"/>
    <lineage>
        <taxon>Eukaryota</taxon>
        <taxon>Fungi</taxon>
        <taxon>Dikarya</taxon>
        <taxon>Ascomycota</taxon>
        <taxon>Pezizomycotina</taxon>
        <taxon>Dothideomycetes</taxon>
        <taxon>Pleosporomycetidae</taxon>
        <taxon>Aulographales</taxon>
        <taxon>Rhizodiscinaceae</taxon>
        <taxon>Rhizodiscina</taxon>
    </lineage>
</organism>
<reference evidence="1" key="1">
    <citation type="journal article" date="2020" name="Stud. Mycol.">
        <title>101 Dothideomycetes genomes: a test case for predicting lifestyles and emergence of pathogens.</title>
        <authorList>
            <person name="Haridas S."/>
            <person name="Albert R."/>
            <person name="Binder M."/>
            <person name="Bloem J."/>
            <person name="Labutti K."/>
            <person name="Salamov A."/>
            <person name="Andreopoulos B."/>
            <person name="Baker S."/>
            <person name="Barry K."/>
            <person name="Bills G."/>
            <person name="Bluhm B."/>
            <person name="Cannon C."/>
            <person name="Castanera R."/>
            <person name="Culley D."/>
            <person name="Daum C."/>
            <person name="Ezra D."/>
            <person name="Gonzalez J."/>
            <person name="Henrissat B."/>
            <person name="Kuo A."/>
            <person name="Liang C."/>
            <person name="Lipzen A."/>
            <person name="Lutzoni F."/>
            <person name="Magnuson J."/>
            <person name="Mondo S."/>
            <person name="Nolan M."/>
            <person name="Ohm R."/>
            <person name="Pangilinan J."/>
            <person name="Park H.-J."/>
            <person name="Ramirez L."/>
            <person name="Alfaro M."/>
            <person name="Sun H."/>
            <person name="Tritt A."/>
            <person name="Yoshinaga Y."/>
            <person name="Zwiers L.-H."/>
            <person name="Turgeon B."/>
            <person name="Goodwin S."/>
            <person name="Spatafora J."/>
            <person name="Crous P."/>
            <person name="Grigoriev I."/>
        </authorList>
    </citation>
    <scope>NUCLEOTIDE SEQUENCE</scope>
    <source>
        <strain evidence="1">CBS 133067</strain>
    </source>
</reference>
<dbReference type="Gene3D" id="3.40.50.150">
    <property type="entry name" value="Vaccinia Virus protein VP39"/>
    <property type="match status" value="1"/>
</dbReference>
<sequence>MLSSLVRIIPKSDEQEPDAEDIFTSALGLVFTDDAQNFFGDQDTLVAYRSRRLDKELLFCTADPLGEVERRKFAHYVWNSSILMAEHIGGKPDSLTWRAPDESNKKAFDENVQWWLNEEEQTTWNVTGERVLELGAGAGLAGIMALLMQAEEVVLSDYPAPTILETLRQNIAGNVPNGLQAEKRVQVQGHTWGELDTAFATAKTHHFTRVLAADCLWMSYEHANLVKSMSHFLSLDTKARVHVIAGFHTGRAKVASFFQDVLSATDLIIESIWECNTDGRRRAWDASRPEDDSGERKKWLIVAVLKRGVGG</sequence>
<gene>
    <name evidence="1" type="ORF">NA57DRAFT_34803</name>
</gene>
<proteinExistence type="predicted"/>
<dbReference type="InterPro" id="IPR029063">
    <property type="entry name" value="SAM-dependent_MTases_sf"/>
</dbReference>
<accession>A0A9P4INI5</accession>
<dbReference type="EMBL" id="ML978123">
    <property type="protein sequence ID" value="KAF2101371.1"/>
    <property type="molecule type" value="Genomic_DNA"/>
</dbReference>
<dbReference type="SUPFAM" id="SSF53335">
    <property type="entry name" value="S-adenosyl-L-methionine-dependent methyltransferases"/>
    <property type="match status" value="1"/>
</dbReference>
<dbReference type="GO" id="GO:0008757">
    <property type="term" value="F:S-adenosylmethionine-dependent methyltransferase activity"/>
    <property type="evidence" value="ECO:0007669"/>
    <property type="project" value="UniProtKB-ARBA"/>
</dbReference>
<evidence type="ECO:0008006" key="3">
    <source>
        <dbReference type="Google" id="ProtNLM"/>
    </source>
</evidence>
<dbReference type="InterPro" id="IPR019410">
    <property type="entry name" value="Methyltransf_16"/>
</dbReference>
<name>A0A9P4INI5_9PEZI</name>
<dbReference type="Proteomes" id="UP000799772">
    <property type="component" value="Unassembled WGS sequence"/>
</dbReference>
<protein>
    <recommendedName>
        <fullName evidence="3">Nicotinamide N-methyltransferase</fullName>
    </recommendedName>
</protein>
<evidence type="ECO:0000313" key="2">
    <source>
        <dbReference type="Proteomes" id="UP000799772"/>
    </source>
</evidence>
<dbReference type="GO" id="GO:0005737">
    <property type="term" value="C:cytoplasm"/>
    <property type="evidence" value="ECO:0007669"/>
    <property type="project" value="TreeGrafter"/>
</dbReference>